<dbReference type="RefSeq" id="WP_379042313.1">
    <property type="nucleotide sequence ID" value="NZ_JBHSKW010000022.1"/>
</dbReference>
<dbReference type="Proteomes" id="UP001597546">
    <property type="component" value="Unassembled WGS sequence"/>
</dbReference>
<gene>
    <name evidence="2" type="ORF">ACFSSE_04465</name>
</gene>
<accession>A0ABW5TQ36</accession>
<feature type="chain" id="PRO_5046873717" evidence="1">
    <location>
        <begin position="20"/>
        <end position="174"/>
    </location>
</feature>
<organism evidence="2 3">
    <name type="scientific">Pedobacter alpinus</name>
    <dbReference type="NCBI Taxonomy" id="1590643"/>
    <lineage>
        <taxon>Bacteria</taxon>
        <taxon>Pseudomonadati</taxon>
        <taxon>Bacteroidota</taxon>
        <taxon>Sphingobacteriia</taxon>
        <taxon>Sphingobacteriales</taxon>
        <taxon>Sphingobacteriaceae</taxon>
        <taxon>Pedobacter</taxon>
    </lineage>
</organism>
<proteinExistence type="predicted"/>
<evidence type="ECO:0000313" key="2">
    <source>
        <dbReference type="EMBL" id="MFD2730949.1"/>
    </source>
</evidence>
<evidence type="ECO:0000313" key="3">
    <source>
        <dbReference type="Proteomes" id="UP001597546"/>
    </source>
</evidence>
<dbReference type="EMBL" id="JBHULV010000011">
    <property type="protein sequence ID" value="MFD2730949.1"/>
    <property type="molecule type" value="Genomic_DNA"/>
</dbReference>
<sequence length="174" mass="20549">MKRLIPFLFLLLCSITTNAQTTRPTKEQTIEYIKSFFSDHEVIFYWDSQKEFIKEADNYIFKASGNQLEISWDSYGFYSSEKEKREVYVFNISDIEFIEFVKNNANDVGCVYYLAFHTQNKKQLIKRGDNYVSKMNLQLFRTLNCDIDLSELKISKAFNHLRKLSGAPEPIEFN</sequence>
<feature type="signal peptide" evidence="1">
    <location>
        <begin position="1"/>
        <end position="19"/>
    </location>
</feature>
<comment type="caution">
    <text evidence="2">The sequence shown here is derived from an EMBL/GenBank/DDBJ whole genome shotgun (WGS) entry which is preliminary data.</text>
</comment>
<keyword evidence="1" id="KW-0732">Signal</keyword>
<name>A0ABW5TQ36_9SPHI</name>
<keyword evidence="3" id="KW-1185">Reference proteome</keyword>
<reference evidence="3" key="1">
    <citation type="journal article" date="2019" name="Int. J. Syst. Evol. Microbiol.">
        <title>The Global Catalogue of Microorganisms (GCM) 10K type strain sequencing project: providing services to taxonomists for standard genome sequencing and annotation.</title>
        <authorList>
            <consortium name="The Broad Institute Genomics Platform"/>
            <consortium name="The Broad Institute Genome Sequencing Center for Infectious Disease"/>
            <person name="Wu L."/>
            <person name="Ma J."/>
        </authorList>
    </citation>
    <scope>NUCLEOTIDE SEQUENCE [LARGE SCALE GENOMIC DNA]</scope>
    <source>
        <strain evidence="3">KCTC 42456</strain>
    </source>
</reference>
<evidence type="ECO:0000256" key="1">
    <source>
        <dbReference type="SAM" id="SignalP"/>
    </source>
</evidence>
<protein>
    <submittedName>
        <fullName evidence="2">Uncharacterized protein</fullName>
    </submittedName>
</protein>